<dbReference type="GO" id="GO:0003677">
    <property type="term" value="F:DNA binding"/>
    <property type="evidence" value="ECO:0007669"/>
    <property type="project" value="InterPro"/>
</dbReference>
<dbReference type="InterPro" id="IPR021835">
    <property type="entry name" value="DUF3427"/>
</dbReference>
<evidence type="ECO:0000259" key="3">
    <source>
        <dbReference type="PROSITE" id="PS51194"/>
    </source>
</evidence>
<comment type="caution">
    <text evidence="4">The sequence shown here is derived from an EMBL/GenBank/DDBJ whole genome shotgun (WGS) entry which is preliminary data.</text>
</comment>
<dbReference type="EMBL" id="NSKD01000012">
    <property type="protein sequence ID" value="PAU76415.1"/>
    <property type="molecule type" value="Genomic_DNA"/>
</dbReference>
<evidence type="ECO:0000259" key="2">
    <source>
        <dbReference type="PROSITE" id="PS51192"/>
    </source>
</evidence>
<feature type="domain" description="Helicase C-terminal" evidence="3">
    <location>
        <begin position="424"/>
        <end position="581"/>
    </location>
</feature>
<dbReference type="PANTHER" id="PTHR47396:SF1">
    <property type="entry name" value="ATP-DEPENDENT HELICASE IRC3-RELATED"/>
    <property type="match status" value="1"/>
</dbReference>
<dbReference type="SUPFAM" id="SSF52540">
    <property type="entry name" value="P-loop containing nucleoside triphosphate hydrolases"/>
    <property type="match status" value="1"/>
</dbReference>
<dbReference type="GO" id="GO:0005829">
    <property type="term" value="C:cytosol"/>
    <property type="evidence" value="ECO:0007669"/>
    <property type="project" value="TreeGrafter"/>
</dbReference>
<evidence type="ECO:0000313" key="5">
    <source>
        <dbReference type="Proteomes" id="UP000218896"/>
    </source>
</evidence>
<reference evidence="4 5" key="1">
    <citation type="submission" date="2017-08" db="EMBL/GenBank/DDBJ databases">
        <title>Halovibrio sewagensis sp. nov., isolated from wastewater of high salinity.</title>
        <authorList>
            <person name="Dong X."/>
            <person name="Zhang G."/>
        </authorList>
    </citation>
    <scope>NUCLEOTIDE SEQUENCE [LARGE SCALE GENOMIC DNA]</scope>
    <source>
        <strain evidence="4 5">YL5-2</strain>
    </source>
</reference>
<dbReference type="Pfam" id="PF11907">
    <property type="entry name" value="DUF3427"/>
    <property type="match status" value="1"/>
</dbReference>
<gene>
    <name evidence="4" type="ORF">CK501_15885</name>
</gene>
<dbReference type="GO" id="GO:0005524">
    <property type="term" value="F:ATP binding"/>
    <property type="evidence" value="ECO:0007669"/>
    <property type="project" value="InterPro"/>
</dbReference>
<dbReference type="RefSeq" id="WP_095618725.1">
    <property type="nucleotide sequence ID" value="NZ_NSKD01000012.1"/>
</dbReference>
<dbReference type="Pfam" id="PF00717">
    <property type="entry name" value="Peptidase_S24"/>
    <property type="match status" value="1"/>
</dbReference>
<keyword evidence="4" id="KW-0547">Nucleotide-binding</keyword>
<dbReference type="Gene3D" id="3.40.50.300">
    <property type="entry name" value="P-loop containing nucleotide triphosphate hydrolases"/>
    <property type="match status" value="2"/>
</dbReference>
<feature type="domain" description="Helicase ATP-binding" evidence="2">
    <location>
        <begin position="222"/>
        <end position="372"/>
    </location>
</feature>
<dbReference type="SMART" id="SM00487">
    <property type="entry name" value="DEXDc"/>
    <property type="match status" value="1"/>
</dbReference>
<dbReference type="Proteomes" id="UP000218896">
    <property type="component" value="Unassembled WGS sequence"/>
</dbReference>
<feature type="region of interest" description="Disordered" evidence="1">
    <location>
        <begin position="191"/>
        <end position="214"/>
    </location>
</feature>
<dbReference type="Gene3D" id="2.10.109.10">
    <property type="entry name" value="Umud Fragment, subunit A"/>
    <property type="match status" value="1"/>
</dbReference>
<dbReference type="CDD" id="cd18799">
    <property type="entry name" value="SF2_C_EcoAI-like"/>
    <property type="match status" value="1"/>
</dbReference>
<dbReference type="GO" id="GO:0016787">
    <property type="term" value="F:hydrolase activity"/>
    <property type="evidence" value="ECO:0007669"/>
    <property type="project" value="InterPro"/>
</dbReference>
<name>A0A2A2EVH7_9GAMM</name>
<dbReference type="InterPro" id="IPR050742">
    <property type="entry name" value="Helicase_Restrict-Modif_Enz"/>
</dbReference>
<protein>
    <submittedName>
        <fullName evidence="4">DEAD/DEAH box helicase</fullName>
    </submittedName>
</protein>
<dbReference type="SUPFAM" id="SSF56024">
    <property type="entry name" value="Phospholipase D/nuclease"/>
    <property type="match status" value="1"/>
</dbReference>
<dbReference type="InterPro" id="IPR014001">
    <property type="entry name" value="Helicase_ATP-bd"/>
</dbReference>
<dbReference type="OrthoDB" id="9804086at2"/>
<dbReference type="GO" id="GO:0004386">
    <property type="term" value="F:helicase activity"/>
    <property type="evidence" value="ECO:0007669"/>
    <property type="project" value="UniProtKB-KW"/>
</dbReference>
<dbReference type="Gene3D" id="3.30.870.10">
    <property type="entry name" value="Endonuclease Chain A"/>
    <property type="match status" value="1"/>
</dbReference>
<keyword evidence="4" id="KW-0067">ATP-binding</keyword>
<dbReference type="InterPro" id="IPR006935">
    <property type="entry name" value="Helicase/UvrB_N"/>
</dbReference>
<dbReference type="PROSITE" id="PS51192">
    <property type="entry name" value="HELICASE_ATP_BIND_1"/>
    <property type="match status" value="1"/>
</dbReference>
<keyword evidence="4" id="KW-0378">Hydrolase</keyword>
<proteinExistence type="predicted"/>
<dbReference type="SUPFAM" id="SSF51306">
    <property type="entry name" value="LexA/Signal peptidase"/>
    <property type="match status" value="1"/>
</dbReference>
<dbReference type="Pfam" id="PF04851">
    <property type="entry name" value="ResIII"/>
    <property type="match status" value="1"/>
</dbReference>
<organism evidence="4 5">
    <name type="scientific">Halovibrio salipaludis</name>
    <dbReference type="NCBI Taxonomy" id="2032626"/>
    <lineage>
        <taxon>Bacteria</taxon>
        <taxon>Pseudomonadati</taxon>
        <taxon>Pseudomonadota</taxon>
        <taxon>Gammaproteobacteria</taxon>
        <taxon>Oceanospirillales</taxon>
        <taxon>Halomonadaceae</taxon>
        <taxon>Halovibrio</taxon>
    </lineage>
</organism>
<dbReference type="SMART" id="SM00490">
    <property type="entry name" value="HELICc"/>
    <property type="match status" value="1"/>
</dbReference>
<dbReference type="InterPro" id="IPR036286">
    <property type="entry name" value="LexA/Signal_pep-like_sf"/>
</dbReference>
<dbReference type="CDD" id="cd18032">
    <property type="entry name" value="DEXHc_RE_I_III_res"/>
    <property type="match status" value="1"/>
</dbReference>
<dbReference type="AlphaFoldDB" id="A0A2A2EVH7"/>
<evidence type="ECO:0000313" key="4">
    <source>
        <dbReference type="EMBL" id="PAU76415.1"/>
    </source>
</evidence>
<dbReference type="InterPro" id="IPR001650">
    <property type="entry name" value="Helicase_C-like"/>
</dbReference>
<accession>A0A2A2EVH7</accession>
<evidence type="ECO:0000256" key="1">
    <source>
        <dbReference type="SAM" id="MobiDB-lite"/>
    </source>
</evidence>
<dbReference type="PANTHER" id="PTHR47396">
    <property type="entry name" value="TYPE I RESTRICTION ENZYME ECOKI R PROTEIN"/>
    <property type="match status" value="1"/>
</dbReference>
<keyword evidence="4" id="KW-0347">Helicase</keyword>
<keyword evidence="5" id="KW-1185">Reference proteome</keyword>
<dbReference type="InterPro" id="IPR015927">
    <property type="entry name" value="Peptidase_S24_S26A/B/C"/>
</dbReference>
<dbReference type="PROSITE" id="PS51194">
    <property type="entry name" value="HELICASE_CTER"/>
    <property type="match status" value="1"/>
</dbReference>
<sequence length="1095" mass="124105">MTGTERKRLITGGDSSPLAPELRQAILRADEIDLAVAFIKSSGLALIFDSLVQRVTEEPQANLRILTSDYLNVTDPAALRQLMLLAERGADIRVFEATETSFHLKTYIFVRTEDETLIGDAFVGSSNLSRTALTSGLEWNYRVITPDSDSVDGAGPFETVRQEFTTLFHSDGTKPLTHQWIDRYEQNRPDIVPKIAPGSDDPEPEPATPTDEQSTALEALKETRAEGYQRGLVVMATGLGKTFLAAFDAQQLGAHRVLFVAHREEILLQAEETFQRVMPRTRVGRYYGDSRDSEAHMLFASVQTLHRASHLERFPADHFDYIVVDEFHHAAANTYLRLLQHFRPKFLLGLTATPDRSDQSDILQLCDDNLVYNRNLFDGISAGLLCPFSYYGIYDENVNYEEIPWRNGRFDPNALSTKLATLGRARHALNEWREKGLKRTLAFCISTRHADFMAEQFNRSGVPSVSVHTRSDIDRHDAIEKLNDGSVSVVFSVDLFNEGVDVPDIDTVMMLRPTDSKVLFLQQIGRGLRRSDKKDRLVILDFIGNHKGFLNKPQALFGVEGTGSKLAEFAKKVQSQQQTLLPEGCFANYDLEILNFLQSLNPTGIEDEYQSLKSSMGRRPTLLEVYRAGISISKLRKQYGSWWAFIDEVADLDQEEKQVLEKAAGFLEAIETTKMNKSFKMVLLDALIENDGFKHPLTLGTISEASRNILHRRPKLRADLTESHRLLESVEETEWLRYWRKNPIAAWIGENKSQESETLFTLEDDRLIPRLTLPERLIPVLGTMLKELVDYRLSTYQERLVPDTPEPDNVAPFGDEQRGADLPYFPNIRIACGHFKTGTADAEEYVNPGDGYGRLDPNTHFIAQASGNSMDGGKNPIRDGDYLLLERINPTNAGSITGSTMAIERQDEGGDNQYLLRVVTKQNDGQYVLRANNPDYEDLPADESMHTFARFKDVIDPFDLAIGQTFMRENIPPLFGETFKHGSWNQGHIVLREQGAHVLLITLNKQGRQKDHRYQDYFIDDQTFHWQSQNSTSPANPKGRELIEHHSRGIDIHLFVRENKLGPDGKAAPFRYYGKVNYLRHEGEKPMSVTFQLER</sequence>
<dbReference type="Pfam" id="PF00271">
    <property type="entry name" value="Helicase_C"/>
    <property type="match status" value="1"/>
</dbReference>
<dbReference type="InterPro" id="IPR027417">
    <property type="entry name" value="P-loop_NTPase"/>
</dbReference>